<gene>
    <name evidence="1" type="ORF">CRENPOLYSF1_650003</name>
</gene>
<name>A0A1R4HG13_9GAMM</name>
<sequence length="70" mass="8232">MLNSQELYQQANQLPPLEKLRLAELLLADLDVPNPEIDAIWRDEAQKRWLAYQNGELKTVSYEAVMQKYK</sequence>
<dbReference type="AlphaFoldDB" id="A0A1R4HG13"/>
<reference evidence="2" key="1">
    <citation type="submission" date="2017-02" db="EMBL/GenBank/DDBJ databases">
        <authorList>
            <person name="Daims H."/>
        </authorList>
    </citation>
    <scope>NUCLEOTIDE SEQUENCE [LARGE SCALE GENOMIC DNA]</scope>
</reference>
<dbReference type="OrthoDB" id="5572947at2"/>
<dbReference type="Proteomes" id="UP000195667">
    <property type="component" value="Unassembled WGS sequence"/>
</dbReference>
<dbReference type="InterPro" id="IPR013406">
    <property type="entry name" value="CHP02574_addiction_mod"/>
</dbReference>
<evidence type="ECO:0000313" key="1">
    <source>
        <dbReference type="EMBL" id="SJM95157.1"/>
    </source>
</evidence>
<accession>A0A1R4HG13</accession>
<evidence type="ECO:0000313" key="2">
    <source>
        <dbReference type="Proteomes" id="UP000195667"/>
    </source>
</evidence>
<dbReference type="EMBL" id="FUKI01000143">
    <property type="protein sequence ID" value="SJM95157.1"/>
    <property type="molecule type" value="Genomic_DNA"/>
</dbReference>
<dbReference type="RefSeq" id="WP_087144668.1">
    <property type="nucleotide sequence ID" value="NZ_FUKI01000143.1"/>
</dbReference>
<organism evidence="1 2">
    <name type="scientific">Crenothrix polyspora</name>
    <dbReference type="NCBI Taxonomy" id="360316"/>
    <lineage>
        <taxon>Bacteria</taxon>
        <taxon>Pseudomonadati</taxon>
        <taxon>Pseudomonadota</taxon>
        <taxon>Gammaproteobacteria</taxon>
        <taxon>Methylococcales</taxon>
        <taxon>Crenotrichaceae</taxon>
        <taxon>Crenothrix</taxon>
    </lineage>
</organism>
<dbReference type="Pfam" id="PF09720">
    <property type="entry name" value="Unstab_antitox"/>
    <property type="match status" value="1"/>
</dbReference>
<protein>
    <recommendedName>
        <fullName evidence="3">Addiction module protein</fullName>
    </recommendedName>
</protein>
<evidence type="ECO:0008006" key="3">
    <source>
        <dbReference type="Google" id="ProtNLM"/>
    </source>
</evidence>
<proteinExistence type="predicted"/>
<keyword evidence="2" id="KW-1185">Reference proteome</keyword>